<sequence>MPAEVRHKKVIVLSHCRSGTLGLYRALQILGFKPYDAYECLVLHRAEHTKVFIEAAVAHYNQLSGIRRLTRADCDKWFADYDAIVEIASLLSAEVLESYAQDPDVKFIPTERDPEKWARSVNNASGKAFQAVTSFPLNVLKYFDGQFYDFIEAHRVTYLAFASGTRPADPDNKPCSANSIPTNNRSAPSSWTKMAWSGRTFVLFWDSHKQDYPDRNQPAHFQALFEAFIKPRIATAAMKCGVVAVSVVGVRGWTGFRYGSSALTGLKKVAGI</sequence>
<organism evidence="1 2">
    <name type="scientific">Penicillium capsulatum</name>
    <dbReference type="NCBI Taxonomy" id="69766"/>
    <lineage>
        <taxon>Eukaryota</taxon>
        <taxon>Fungi</taxon>
        <taxon>Dikarya</taxon>
        <taxon>Ascomycota</taxon>
        <taxon>Pezizomycotina</taxon>
        <taxon>Eurotiomycetes</taxon>
        <taxon>Eurotiomycetidae</taxon>
        <taxon>Eurotiales</taxon>
        <taxon>Aspergillaceae</taxon>
        <taxon>Penicillium</taxon>
    </lineage>
</organism>
<keyword evidence="2" id="KW-1185">Reference proteome</keyword>
<protein>
    <submittedName>
        <fullName evidence="1">Uncharacterized protein</fullName>
    </submittedName>
</protein>
<dbReference type="Pfam" id="PF17784">
    <property type="entry name" value="Sulfotransfer_4"/>
    <property type="match status" value="1"/>
</dbReference>
<proteinExistence type="predicted"/>
<dbReference type="EMBL" id="JAPQKO010000006">
    <property type="protein sequence ID" value="KAJ5155776.1"/>
    <property type="molecule type" value="Genomic_DNA"/>
</dbReference>
<dbReference type="SUPFAM" id="SSF52540">
    <property type="entry name" value="P-loop containing nucleoside triphosphate hydrolases"/>
    <property type="match status" value="1"/>
</dbReference>
<dbReference type="Proteomes" id="UP001146351">
    <property type="component" value="Unassembled WGS sequence"/>
</dbReference>
<dbReference type="InterPro" id="IPR027417">
    <property type="entry name" value="P-loop_NTPase"/>
</dbReference>
<reference evidence="1" key="1">
    <citation type="submission" date="2022-11" db="EMBL/GenBank/DDBJ databases">
        <authorList>
            <person name="Petersen C."/>
        </authorList>
    </citation>
    <scope>NUCLEOTIDE SEQUENCE</scope>
    <source>
        <strain evidence="1">IBT 21917</strain>
    </source>
</reference>
<dbReference type="OrthoDB" id="408152at2759"/>
<gene>
    <name evidence="1" type="ORF">N7492_008579</name>
</gene>
<dbReference type="AlphaFoldDB" id="A0A9W9HQZ5"/>
<reference evidence="1" key="2">
    <citation type="journal article" date="2023" name="IMA Fungus">
        <title>Comparative genomic study of the Penicillium genus elucidates a diverse pangenome and 15 lateral gene transfer events.</title>
        <authorList>
            <person name="Petersen C."/>
            <person name="Sorensen T."/>
            <person name="Nielsen M.R."/>
            <person name="Sondergaard T.E."/>
            <person name="Sorensen J.L."/>
            <person name="Fitzpatrick D.A."/>
            <person name="Frisvad J.C."/>
            <person name="Nielsen K.L."/>
        </authorList>
    </citation>
    <scope>NUCLEOTIDE SEQUENCE</scope>
    <source>
        <strain evidence="1">IBT 21917</strain>
    </source>
</reference>
<dbReference type="PANTHER" id="PTHR36978:SF4">
    <property type="entry name" value="P-LOOP CONTAINING NUCLEOSIDE TRIPHOSPHATE HYDROLASE PROTEIN"/>
    <property type="match status" value="1"/>
</dbReference>
<dbReference type="Gene3D" id="3.40.50.300">
    <property type="entry name" value="P-loop containing nucleotide triphosphate hydrolases"/>
    <property type="match status" value="1"/>
</dbReference>
<evidence type="ECO:0000313" key="1">
    <source>
        <dbReference type="EMBL" id="KAJ5155776.1"/>
    </source>
</evidence>
<evidence type="ECO:0000313" key="2">
    <source>
        <dbReference type="Proteomes" id="UP001146351"/>
    </source>
</evidence>
<comment type="caution">
    <text evidence="1">The sequence shown here is derived from an EMBL/GenBank/DDBJ whole genome shotgun (WGS) entry which is preliminary data.</text>
</comment>
<accession>A0A9W9HQZ5</accession>
<dbReference type="InterPro" id="IPR040632">
    <property type="entry name" value="Sulfotransfer_4"/>
</dbReference>
<name>A0A9W9HQZ5_9EURO</name>
<dbReference type="PANTHER" id="PTHR36978">
    <property type="entry name" value="P-LOOP CONTAINING NUCLEOTIDE TRIPHOSPHATE HYDROLASE"/>
    <property type="match status" value="1"/>
</dbReference>